<evidence type="ECO:0000313" key="2">
    <source>
        <dbReference type="Proteomes" id="UP000655751"/>
    </source>
</evidence>
<dbReference type="Proteomes" id="UP000655751">
    <property type="component" value="Unassembled WGS sequence"/>
</dbReference>
<proteinExistence type="predicted"/>
<protein>
    <submittedName>
        <fullName evidence="1">Uncharacterized protein</fullName>
    </submittedName>
</protein>
<name>A0A931N3S9_9NOCA</name>
<sequence length="100" mass="10673">MALSAVVHDVVVGAREDDDIELIALWHARGADALLAEAATEDSAKVRSVRAVREIAVDTGAVTYELYDGIRPPPDFCGYGGELGAWWAGEDGHDDVLPKP</sequence>
<dbReference type="EMBL" id="JADMLG010000004">
    <property type="protein sequence ID" value="MBH0776873.1"/>
    <property type="molecule type" value="Genomic_DNA"/>
</dbReference>
<gene>
    <name evidence="1" type="ORF">IT779_11325</name>
</gene>
<evidence type="ECO:0000313" key="1">
    <source>
        <dbReference type="EMBL" id="MBH0776873.1"/>
    </source>
</evidence>
<dbReference type="RefSeq" id="WP_196149227.1">
    <property type="nucleotide sequence ID" value="NZ_JADMLG010000004.1"/>
</dbReference>
<comment type="caution">
    <text evidence="1">The sequence shown here is derived from an EMBL/GenBank/DDBJ whole genome shotgun (WGS) entry which is preliminary data.</text>
</comment>
<dbReference type="AlphaFoldDB" id="A0A931N3S9"/>
<organism evidence="1 2">
    <name type="scientific">Nocardia bovistercoris</name>
    <dbReference type="NCBI Taxonomy" id="2785916"/>
    <lineage>
        <taxon>Bacteria</taxon>
        <taxon>Bacillati</taxon>
        <taxon>Actinomycetota</taxon>
        <taxon>Actinomycetes</taxon>
        <taxon>Mycobacteriales</taxon>
        <taxon>Nocardiaceae</taxon>
        <taxon>Nocardia</taxon>
    </lineage>
</organism>
<accession>A0A931N3S9</accession>
<reference evidence="1" key="1">
    <citation type="submission" date="2020-11" db="EMBL/GenBank/DDBJ databases">
        <title>Nocardia NEAU-351.nov., a novel actinomycete isolated from the cow dung.</title>
        <authorList>
            <person name="Zhang X."/>
        </authorList>
    </citation>
    <scope>NUCLEOTIDE SEQUENCE</scope>
    <source>
        <strain evidence="1">NEAU-351</strain>
    </source>
</reference>
<keyword evidence="2" id="KW-1185">Reference proteome</keyword>